<organism evidence="1 2">
    <name type="scientific">Achromobacter denitrificans</name>
    <name type="common">Alcaligenes denitrificans</name>
    <dbReference type="NCBI Taxonomy" id="32002"/>
    <lineage>
        <taxon>Bacteria</taxon>
        <taxon>Pseudomonadati</taxon>
        <taxon>Pseudomonadota</taxon>
        <taxon>Betaproteobacteria</taxon>
        <taxon>Burkholderiales</taxon>
        <taxon>Alcaligenaceae</taxon>
        <taxon>Achromobacter</taxon>
    </lineage>
</organism>
<gene>
    <name evidence="1" type="ORF">FOC81_21705</name>
</gene>
<name>A0A6N0JQ42_ACHDE</name>
<accession>A0A6N0JQ42</accession>
<dbReference type="RefSeq" id="WP_174716906.1">
    <property type="nucleotide sequence ID" value="NZ_CP054569.1"/>
</dbReference>
<evidence type="ECO:0000313" key="1">
    <source>
        <dbReference type="EMBL" id="QKQ49174.1"/>
    </source>
</evidence>
<protein>
    <submittedName>
        <fullName evidence="1">Uncharacterized protein</fullName>
    </submittedName>
</protein>
<proteinExistence type="predicted"/>
<dbReference type="Proteomes" id="UP000509782">
    <property type="component" value="Chromosome"/>
</dbReference>
<reference evidence="1 2" key="1">
    <citation type="submission" date="2020-05" db="EMBL/GenBank/DDBJ databases">
        <title>FDA dAtabase for Regulatory Grade micrObial Sequences (FDA-ARGOS): Supporting development and validation of Infectious Disease Dx tests.</title>
        <authorList>
            <person name="Sproer C."/>
            <person name="Gronow S."/>
            <person name="Severitt S."/>
            <person name="Schroder I."/>
            <person name="Tallon L."/>
            <person name="Sadzewicz L."/>
            <person name="Zhao X."/>
            <person name="Vavikolanu K."/>
            <person name="Mehta A."/>
            <person name="Aluvathingal J."/>
            <person name="Nadendla S."/>
            <person name="Myers T."/>
            <person name="Yan Y."/>
            <person name="Sichtig H."/>
        </authorList>
    </citation>
    <scope>NUCLEOTIDE SEQUENCE [LARGE SCALE GENOMIC DNA]</scope>
    <source>
        <strain evidence="1 2">FDAARGOS_787</strain>
    </source>
</reference>
<sequence>MPLAQSLATFDKAVIHLEGWGMSTDDVLALTGRLNQSLPHIHWHAGEAAAPGALTLLLVDIAALTGGKGHAFWNALGPFQSMERARRAGEPALALCRGRVSELPALRDGVWITTHAESWESKLLTVARALAALEWNAQDGYRAMQGWRAVRTLARADLLAITASGTEAEEFPAMLRGICAASLMHPTALVAAGVPAQTYGRTLVQAGLQDITLQAAAPMTLDGAVRVDTLVGFAWPGANQPSGS</sequence>
<evidence type="ECO:0000313" key="2">
    <source>
        <dbReference type="Proteomes" id="UP000509782"/>
    </source>
</evidence>
<dbReference type="EMBL" id="CP054569">
    <property type="protein sequence ID" value="QKQ49174.1"/>
    <property type="molecule type" value="Genomic_DNA"/>
</dbReference>
<dbReference type="AlphaFoldDB" id="A0A6N0JQ42"/>